<reference evidence="1" key="1">
    <citation type="submission" date="2020-06" db="EMBL/GenBank/DDBJ databases">
        <title>WGS assembly of Ceratodon purpureus strain R40.</title>
        <authorList>
            <person name="Carey S.B."/>
            <person name="Jenkins J."/>
            <person name="Shu S."/>
            <person name="Lovell J.T."/>
            <person name="Sreedasyam A."/>
            <person name="Maumus F."/>
            <person name="Tiley G.P."/>
            <person name="Fernandez-Pozo N."/>
            <person name="Barry K."/>
            <person name="Chen C."/>
            <person name="Wang M."/>
            <person name="Lipzen A."/>
            <person name="Daum C."/>
            <person name="Saski C.A."/>
            <person name="Payton A.C."/>
            <person name="Mcbreen J.C."/>
            <person name="Conrad R.E."/>
            <person name="Kollar L.M."/>
            <person name="Olsson S."/>
            <person name="Huttunen S."/>
            <person name="Landis J.B."/>
            <person name="Wickett N.J."/>
            <person name="Johnson M.G."/>
            <person name="Rensing S.A."/>
            <person name="Grimwood J."/>
            <person name="Schmutz J."/>
            <person name="Mcdaniel S.F."/>
        </authorList>
    </citation>
    <scope>NUCLEOTIDE SEQUENCE</scope>
    <source>
        <strain evidence="1">R40</strain>
    </source>
</reference>
<organism evidence="1 2">
    <name type="scientific">Ceratodon purpureus</name>
    <name type="common">Fire moss</name>
    <name type="synonym">Dicranum purpureum</name>
    <dbReference type="NCBI Taxonomy" id="3225"/>
    <lineage>
        <taxon>Eukaryota</taxon>
        <taxon>Viridiplantae</taxon>
        <taxon>Streptophyta</taxon>
        <taxon>Embryophyta</taxon>
        <taxon>Bryophyta</taxon>
        <taxon>Bryophytina</taxon>
        <taxon>Bryopsida</taxon>
        <taxon>Dicranidae</taxon>
        <taxon>Pseudoditrichales</taxon>
        <taxon>Ditrichaceae</taxon>
        <taxon>Ceratodon</taxon>
    </lineage>
</organism>
<protein>
    <submittedName>
        <fullName evidence="1">Uncharacterized protein</fullName>
    </submittedName>
</protein>
<name>A0A8T0GY31_CERPU</name>
<dbReference type="Proteomes" id="UP000822688">
    <property type="component" value="Chromosome 8"/>
</dbReference>
<evidence type="ECO:0000313" key="1">
    <source>
        <dbReference type="EMBL" id="KAG0564691.1"/>
    </source>
</evidence>
<dbReference type="OrthoDB" id="1991887at2759"/>
<proteinExistence type="predicted"/>
<keyword evidence="2" id="KW-1185">Reference proteome</keyword>
<dbReference type="EMBL" id="CM026429">
    <property type="protein sequence ID" value="KAG0564691.1"/>
    <property type="molecule type" value="Genomic_DNA"/>
</dbReference>
<dbReference type="AlphaFoldDB" id="A0A8T0GY31"/>
<gene>
    <name evidence="1" type="ORF">KC19_8G131400</name>
</gene>
<sequence length="60" mass="5778">MAKDTGKCGNCDCAAGTCAKENGGKCGNACDCAAGTCVKENGGKCGANCDCAAGTCAKEY</sequence>
<evidence type="ECO:0000313" key="2">
    <source>
        <dbReference type="Proteomes" id="UP000822688"/>
    </source>
</evidence>
<comment type="caution">
    <text evidence="1">The sequence shown here is derived from an EMBL/GenBank/DDBJ whole genome shotgun (WGS) entry which is preliminary data.</text>
</comment>
<accession>A0A8T0GY31</accession>